<evidence type="ECO:0000256" key="1">
    <source>
        <dbReference type="ARBA" id="ARBA00023015"/>
    </source>
</evidence>
<feature type="domain" description="HTH crp-type" evidence="5">
    <location>
        <begin position="131"/>
        <end position="198"/>
    </location>
</feature>
<keyword evidence="7" id="KW-0418">Kinase</keyword>
<dbReference type="AlphaFoldDB" id="A0A1M6Z2Z3"/>
<keyword evidence="1" id="KW-0805">Transcription regulation</keyword>
<dbReference type="CDD" id="cd00038">
    <property type="entry name" value="CAP_ED"/>
    <property type="match status" value="1"/>
</dbReference>
<evidence type="ECO:0000256" key="3">
    <source>
        <dbReference type="ARBA" id="ARBA00023163"/>
    </source>
</evidence>
<gene>
    <name evidence="6" type="ORF">BBH99_17650</name>
    <name evidence="7" type="ORF">SAMN05444407_10361</name>
</gene>
<dbReference type="Gene3D" id="2.60.120.10">
    <property type="entry name" value="Jelly Rolls"/>
    <property type="match status" value="1"/>
</dbReference>
<keyword evidence="3" id="KW-0804">Transcription</keyword>
<dbReference type="GO" id="GO:0003677">
    <property type="term" value="F:DNA binding"/>
    <property type="evidence" value="ECO:0007669"/>
    <property type="project" value="UniProtKB-KW"/>
</dbReference>
<name>A0A1M6Z2Z3_9FLAO</name>
<dbReference type="InterPro" id="IPR018490">
    <property type="entry name" value="cNMP-bd_dom_sf"/>
</dbReference>
<dbReference type="EMBL" id="FRBM01000003">
    <property type="protein sequence ID" value="SHL24752.1"/>
    <property type="molecule type" value="Genomic_DNA"/>
</dbReference>
<evidence type="ECO:0000259" key="4">
    <source>
        <dbReference type="PROSITE" id="PS50042"/>
    </source>
</evidence>
<evidence type="ECO:0000313" key="7">
    <source>
        <dbReference type="EMBL" id="SHL24752.1"/>
    </source>
</evidence>
<dbReference type="InterPro" id="IPR012318">
    <property type="entry name" value="HTH_CRP"/>
</dbReference>
<reference evidence="7 9" key="2">
    <citation type="submission" date="2016-11" db="EMBL/GenBank/DDBJ databases">
        <authorList>
            <person name="Jaros S."/>
            <person name="Januszkiewicz K."/>
            <person name="Wedrychowicz H."/>
        </authorList>
    </citation>
    <scope>NUCLEOTIDE SEQUENCE [LARGE SCALE GENOMIC DNA]</scope>
    <source>
        <strain evidence="7 9">DSM 27621</strain>
    </source>
</reference>
<dbReference type="GO" id="GO:0005829">
    <property type="term" value="C:cytosol"/>
    <property type="evidence" value="ECO:0007669"/>
    <property type="project" value="TreeGrafter"/>
</dbReference>
<evidence type="ECO:0000259" key="5">
    <source>
        <dbReference type="PROSITE" id="PS51063"/>
    </source>
</evidence>
<dbReference type="Gene3D" id="1.10.10.10">
    <property type="entry name" value="Winged helix-like DNA-binding domain superfamily/Winged helix DNA-binding domain"/>
    <property type="match status" value="1"/>
</dbReference>
<dbReference type="EMBL" id="MAYF01000049">
    <property type="protein sequence ID" value="OCA79808.1"/>
    <property type="molecule type" value="Genomic_DNA"/>
</dbReference>
<feature type="domain" description="Cyclic nucleotide-binding" evidence="4">
    <location>
        <begin position="18"/>
        <end position="100"/>
    </location>
</feature>
<evidence type="ECO:0000256" key="2">
    <source>
        <dbReference type="ARBA" id="ARBA00023125"/>
    </source>
</evidence>
<dbReference type="RefSeq" id="WP_066692571.1">
    <property type="nucleotide sequence ID" value="NZ_FRBM01000003.1"/>
</dbReference>
<evidence type="ECO:0000313" key="8">
    <source>
        <dbReference type="Proteomes" id="UP000093508"/>
    </source>
</evidence>
<reference evidence="6 8" key="1">
    <citation type="submission" date="2016-07" db="EMBL/GenBank/DDBJ databases">
        <authorList>
            <person name="Jeong J.-J."/>
            <person name="Kim D.W."/>
            <person name="Sang M.K."/>
            <person name="Choi I.-G."/>
            <person name="Kim K.D."/>
        </authorList>
    </citation>
    <scope>NUCLEOTIDE SEQUENCE [LARGE SCALE GENOMIC DNA]</scope>
    <source>
        <strain evidence="6 8">C-26</strain>
    </source>
</reference>
<sequence>MVISEKFLFAAGAEIRVYNSGEVIFFEGNAPLYYYQVIKGKVKLSNLSDNGKEFIQNIMSEGQAFGDSLLFTDKPYPMDAIALESCEVIRLCKNNFLSMLKVYPQLYSSVCKSLSDRLYYQYIMLQANSSPNPAERIIGLLEHLKSSQANQAPFSFKIPLTRQQLANLTGICVETAIRTIKVMEKNRLLKIKNRKIFF</sequence>
<dbReference type="Pfam" id="PF00027">
    <property type="entry name" value="cNMP_binding"/>
    <property type="match status" value="1"/>
</dbReference>
<dbReference type="Proteomes" id="UP000093508">
    <property type="component" value="Unassembled WGS sequence"/>
</dbReference>
<protein>
    <submittedName>
        <fullName evidence="7">cAMP-binding domain of CRP or a regulatory subunit of cAMP-dependent protein kinases</fullName>
    </submittedName>
</protein>
<keyword evidence="8" id="KW-1185">Reference proteome</keyword>
<dbReference type="SUPFAM" id="SSF46785">
    <property type="entry name" value="Winged helix' DNA-binding domain"/>
    <property type="match status" value="1"/>
</dbReference>
<dbReference type="InterPro" id="IPR036390">
    <property type="entry name" value="WH_DNA-bd_sf"/>
</dbReference>
<keyword evidence="2" id="KW-0238">DNA-binding</keyword>
<evidence type="ECO:0000313" key="6">
    <source>
        <dbReference type="EMBL" id="OCA79808.1"/>
    </source>
</evidence>
<dbReference type="OrthoDB" id="1247873at2"/>
<organism evidence="7 9">
    <name type="scientific">Chryseobacterium contaminans</name>
    <dbReference type="NCBI Taxonomy" id="1423959"/>
    <lineage>
        <taxon>Bacteria</taxon>
        <taxon>Pseudomonadati</taxon>
        <taxon>Bacteroidota</taxon>
        <taxon>Flavobacteriia</taxon>
        <taxon>Flavobacteriales</taxon>
        <taxon>Weeksellaceae</taxon>
        <taxon>Chryseobacterium group</taxon>
        <taxon>Chryseobacterium</taxon>
    </lineage>
</organism>
<dbReference type="GO" id="GO:0016301">
    <property type="term" value="F:kinase activity"/>
    <property type="evidence" value="ECO:0007669"/>
    <property type="project" value="UniProtKB-KW"/>
</dbReference>
<dbReference type="InterPro" id="IPR036388">
    <property type="entry name" value="WH-like_DNA-bd_sf"/>
</dbReference>
<evidence type="ECO:0000313" key="9">
    <source>
        <dbReference type="Proteomes" id="UP000184069"/>
    </source>
</evidence>
<dbReference type="InterPro" id="IPR050397">
    <property type="entry name" value="Env_Response_Regulators"/>
</dbReference>
<dbReference type="PROSITE" id="PS51063">
    <property type="entry name" value="HTH_CRP_2"/>
    <property type="match status" value="1"/>
</dbReference>
<dbReference type="SMART" id="SM00100">
    <property type="entry name" value="cNMP"/>
    <property type="match status" value="1"/>
</dbReference>
<dbReference type="Pfam" id="PF13545">
    <property type="entry name" value="HTH_Crp_2"/>
    <property type="match status" value="1"/>
</dbReference>
<dbReference type="InterPro" id="IPR000595">
    <property type="entry name" value="cNMP-bd_dom"/>
</dbReference>
<dbReference type="SUPFAM" id="SSF51206">
    <property type="entry name" value="cAMP-binding domain-like"/>
    <property type="match status" value="1"/>
</dbReference>
<dbReference type="STRING" id="1423959.SAMN05444407_10361"/>
<keyword evidence="7" id="KW-0808">Transferase</keyword>
<dbReference type="PANTHER" id="PTHR24567">
    <property type="entry name" value="CRP FAMILY TRANSCRIPTIONAL REGULATORY PROTEIN"/>
    <property type="match status" value="1"/>
</dbReference>
<dbReference type="InterPro" id="IPR014710">
    <property type="entry name" value="RmlC-like_jellyroll"/>
</dbReference>
<dbReference type="PROSITE" id="PS50042">
    <property type="entry name" value="CNMP_BINDING_3"/>
    <property type="match status" value="1"/>
</dbReference>
<dbReference type="Proteomes" id="UP000184069">
    <property type="component" value="Unassembled WGS sequence"/>
</dbReference>
<accession>A0A1M6Z2Z3</accession>
<dbReference type="PANTHER" id="PTHR24567:SF28">
    <property type="entry name" value="LISTERIOLYSIN REGULATORY PROTEIN"/>
    <property type="match status" value="1"/>
</dbReference>
<dbReference type="GO" id="GO:0003700">
    <property type="term" value="F:DNA-binding transcription factor activity"/>
    <property type="evidence" value="ECO:0007669"/>
    <property type="project" value="TreeGrafter"/>
</dbReference>
<proteinExistence type="predicted"/>